<sequence>MTQPQAGVIHCVNERVIRRWEAYGPGDAPMDPRSVMLCAAWDWLLPDRRKQLLKLAQRQK</sequence>
<reference evidence="1 2" key="1">
    <citation type="submission" date="2019-06" db="EMBL/GenBank/DDBJ databases">
        <title>Genomic Encyclopedia of Type Strains, Phase IV (KMG-V): Genome sequencing to study the core and pangenomes of soil and plant-associated prokaryotes.</title>
        <authorList>
            <person name="Whitman W."/>
        </authorList>
    </citation>
    <scope>NUCLEOTIDE SEQUENCE [LARGE SCALE GENOMIC DNA]</scope>
    <source>
        <strain evidence="1 2">BR 11796</strain>
    </source>
</reference>
<gene>
    <name evidence="1" type="ORF">FBZ82_101172</name>
</gene>
<dbReference type="RefSeq" id="WP_145671817.1">
    <property type="nucleotide sequence ID" value="NZ_VITF01000001.1"/>
</dbReference>
<protein>
    <submittedName>
        <fullName evidence="1">Uncharacterized protein</fullName>
    </submittedName>
</protein>
<dbReference type="Proteomes" id="UP000316083">
    <property type="component" value="Unassembled WGS sequence"/>
</dbReference>
<proteinExistence type="predicted"/>
<name>A0A560BNF9_AZOBR</name>
<dbReference type="AlphaFoldDB" id="A0A560BNF9"/>
<accession>A0A560BNF9</accession>
<evidence type="ECO:0000313" key="1">
    <source>
        <dbReference type="EMBL" id="TWA74157.1"/>
    </source>
</evidence>
<evidence type="ECO:0000313" key="2">
    <source>
        <dbReference type="Proteomes" id="UP000316083"/>
    </source>
</evidence>
<comment type="caution">
    <text evidence="1">The sequence shown here is derived from an EMBL/GenBank/DDBJ whole genome shotgun (WGS) entry which is preliminary data.</text>
</comment>
<dbReference type="EMBL" id="VITF01000001">
    <property type="protein sequence ID" value="TWA74157.1"/>
    <property type="molecule type" value="Genomic_DNA"/>
</dbReference>
<organism evidence="1 2">
    <name type="scientific">Azospirillum brasilense</name>
    <dbReference type="NCBI Taxonomy" id="192"/>
    <lineage>
        <taxon>Bacteria</taxon>
        <taxon>Pseudomonadati</taxon>
        <taxon>Pseudomonadota</taxon>
        <taxon>Alphaproteobacteria</taxon>
        <taxon>Rhodospirillales</taxon>
        <taxon>Azospirillaceae</taxon>
        <taxon>Azospirillum</taxon>
    </lineage>
</organism>